<keyword evidence="1" id="KW-0812">Transmembrane</keyword>
<feature type="transmembrane region" description="Helical" evidence="1">
    <location>
        <begin position="205"/>
        <end position="225"/>
    </location>
</feature>
<proteinExistence type="predicted"/>
<feature type="transmembrane region" description="Helical" evidence="1">
    <location>
        <begin position="31"/>
        <end position="50"/>
    </location>
</feature>
<evidence type="ECO:0000313" key="3">
    <source>
        <dbReference type="Proteomes" id="UP000257080"/>
    </source>
</evidence>
<dbReference type="Proteomes" id="UP000257080">
    <property type="component" value="Unassembled WGS sequence"/>
</dbReference>
<reference evidence="2 3" key="1">
    <citation type="submission" date="2017-04" db="EMBL/GenBank/DDBJ databases">
        <title>Comparative genome analysis of Subtercola boreus.</title>
        <authorList>
            <person name="Cho Y.-J."/>
            <person name="Cho A."/>
            <person name="Kim O.-S."/>
            <person name="Lee J.-I."/>
        </authorList>
    </citation>
    <scope>NUCLEOTIDE SEQUENCE [LARGE SCALE GENOMIC DNA]</scope>
    <source>
        <strain evidence="2 3">P28004</strain>
    </source>
</reference>
<dbReference type="EMBL" id="NBXE01000045">
    <property type="protein sequence ID" value="RFA24541.1"/>
    <property type="molecule type" value="Genomic_DNA"/>
</dbReference>
<organism evidence="2 3">
    <name type="scientific">Subtercola boreus</name>
    <dbReference type="NCBI Taxonomy" id="120213"/>
    <lineage>
        <taxon>Bacteria</taxon>
        <taxon>Bacillati</taxon>
        <taxon>Actinomycetota</taxon>
        <taxon>Actinomycetes</taxon>
        <taxon>Micrococcales</taxon>
        <taxon>Microbacteriaceae</taxon>
        <taxon>Subtercola</taxon>
    </lineage>
</organism>
<name>A0A3E0W7F3_9MICO</name>
<comment type="caution">
    <text evidence="2">The sequence shown here is derived from an EMBL/GenBank/DDBJ whole genome shotgun (WGS) entry which is preliminary data.</text>
</comment>
<sequence>MIQLICLFAVAVLVVVRVPHAFTSEAARPAWWATASGVVALTTYGIPVPFTTYDLFLGSSNITTLVRDLAAVSAFWFFREALARRAGSVGRFGSRWGLAVISAVCVVSFLLIQNKGTTDVAFITNRLDQTFVWIYGSAYMASLIWISLSAILLAAKNWRGVQMTFIIGFTSVIIGCVLEIGYLTASHFGYGGQSFRYLAWNTSELPFFLGLLIIMAGVAWIAIVTPSRRRILVSKLHHIAQQNELSQHGPENLGVVRRLFSEKKMLARASELVRLLDKAQRHGNFHPSSRETYIIGQVKQFLTPDPEFSPMVLGKAA</sequence>
<evidence type="ECO:0000313" key="2">
    <source>
        <dbReference type="EMBL" id="RFA24541.1"/>
    </source>
</evidence>
<dbReference type="AlphaFoldDB" id="A0A3E0W7F3"/>
<feature type="transmembrane region" description="Helical" evidence="1">
    <location>
        <begin position="132"/>
        <end position="153"/>
    </location>
</feature>
<accession>A0A3E0W7F3</accession>
<gene>
    <name evidence="2" type="ORF">B7R25_16600</name>
</gene>
<evidence type="ECO:0000256" key="1">
    <source>
        <dbReference type="SAM" id="Phobius"/>
    </source>
</evidence>
<feature type="transmembrane region" description="Helical" evidence="1">
    <location>
        <begin position="92"/>
        <end position="112"/>
    </location>
</feature>
<feature type="transmembrane region" description="Helical" evidence="1">
    <location>
        <begin position="165"/>
        <end position="185"/>
    </location>
</feature>
<keyword evidence="1" id="KW-0472">Membrane</keyword>
<keyword evidence="1" id="KW-1133">Transmembrane helix</keyword>
<protein>
    <submittedName>
        <fullName evidence="2">Uncharacterized protein</fullName>
    </submittedName>
</protein>